<dbReference type="GO" id="GO:0030638">
    <property type="term" value="P:polyketide metabolic process"/>
    <property type="evidence" value="ECO:0007669"/>
    <property type="project" value="InterPro"/>
</dbReference>
<evidence type="ECO:0000313" key="2">
    <source>
        <dbReference type="Proteomes" id="UP000740727"/>
    </source>
</evidence>
<dbReference type="Pfam" id="PF07366">
    <property type="entry name" value="SnoaL"/>
    <property type="match status" value="1"/>
</dbReference>
<dbReference type="SUPFAM" id="SSF54427">
    <property type="entry name" value="NTF2-like"/>
    <property type="match status" value="1"/>
</dbReference>
<proteinExistence type="predicted"/>
<sequence>MSQDGKSLEAANKAAAAIFFEEIWNQQSEAAIDRLVAEDAAGNDPKFGVGRESFKTQWRKWHAGFSDLHFHVEEIIAEGDRVVTRWRLTGTHDGEFLGHAPTGRKVDVDGVSIDTIHEGIVVSGFDAWDALGFRQQLGFIPKDPE</sequence>
<accession>A0A965LKR8</accession>
<dbReference type="EMBL" id="RFXN01000013">
    <property type="protein sequence ID" value="NBR93610.1"/>
    <property type="molecule type" value="Genomic_DNA"/>
</dbReference>
<protein>
    <submittedName>
        <fullName evidence="1">Ester cyclase</fullName>
    </submittedName>
</protein>
<dbReference type="InterPro" id="IPR009959">
    <property type="entry name" value="Cyclase_SnoaL-like"/>
</dbReference>
<dbReference type="PANTHER" id="PTHR38436:SF1">
    <property type="entry name" value="ESTER CYCLASE"/>
    <property type="match status" value="1"/>
</dbReference>
<dbReference type="PANTHER" id="PTHR38436">
    <property type="entry name" value="POLYKETIDE CYCLASE SNOAL-LIKE DOMAIN"/>
    <property type="match status" value="1"/>
</dbReference>
<gene>
    <name evidence="1" type="ORF">EBT44_01970</name>
</gene>
<dbReference type="Proteomes" id="UP000740727">
    <property type="component" value="Unassembled WGS sequence"/>
</dbReference>
<dbReference type="AlphaFoldDB" id="A0A965LKR8"/>
<comment type="caution">
    <text evidence="1">The sequence shown here is derived from an EMBL/GenBank/DDBJ whole genome shotgun (WGS) entry which is preliminary data.</text>
</comment>
<reference evidence="1" key="1">
    <citation type="submission" date="2018-10" db="EMBL/GenBank/DDBJ databases">
        <title>Iterative Subtractive Binning of Freshwater Chronoseries Metagenomes Recovers Nearly Complete Genomes from over Four Hundred Novel Species.</title>
        <authorList>
            <person name="Rodriguez-R L.M."/>
            <person name="Tsementzi D."/>
            <person name="Luo C."/>
            <person name="Konstantinidis K.T."/>
        </authorList>
    </citation>
    <scope>NUCLEOTIDE SEQUENCE</scope>
    <source>
        <strain evidence="1">WB5_2A_028</strain>
    </source>
</reference>
<dbReference type="InterPro" id="IPR032710">
    <property type="entry name" value="NTF2-like_dom_sf"/>
</dbReference>
<organism evidence="1 2">
    <name type="scientific">Candidatus Fonsibacter lacus</name>
    <dbReference type="NCBI Taxonomy" id="2576439"/>
    <lineage>
        <taxon>Bacteria</taxon>
        <taxon>Pseudomonadati</taxon>
        <taxon>Pseudomonadota</taxon>
        <taxon>Alphaproteobacteria</taxon>
        <taxon>Candidatus Pelagibacterales</taxon>
        <taxon>Candidatus Pelagibacterales incertae sedis</taxon>
        <taxon>Candidatus Fonsibacter</taxon>
    </lineage>
</organism>
<name>A0A965LKR8_9PROT</name>
<dbReference type="Gene3D" id="3.10.450.50">
    <property type="match status" value="1"/>
</dbReference>
<evidence type="ECO:0000313" key="1">
    <source>
        <dbReference type="EMBL" id="NBR93610.1"/>
    </source>
</evidence>